<evidence type="ECO:0000256" key="1">
    <source>
        <dbReference type="SAM" id="MobiDB-lite"/>
    </source>
</evidence>
<dbReference type="AlphaFoldDB" id="A0A8H7RRC8"/>
<keyword evidence="4" id="KW-1185">Reference proteome</keyword>
<feature type="signal peptide" evidence="2">
    <location>
        <begin position="1"/>
        <end position="20"/>
    </location>
</feature>
<feature type="compositionally biased region" description="Low complexity" evidence="1">
    <location>
        <begin position="68"/>
        <end position="81"/>
    </location>
</feature>
<evidence type="ECO:0000313" key="3">
    <source>
        <dbReference type="EMBL" id="KAG2216389.1"/>
    </source>
</evidence>
<evidence type="ECO:0000313" key="4">
    <source>
        <dbReference type="Proteomes" id="UP000646827"/>
    </source>
</evidence>
<organism evidence="3 4">
    <name type="scientific">Circinella minor</name>
    <dbReference type="NCBI Taxonomy" id="1195481"/>
    <lineage>
        <taxon>Eukaryota</taxon>
        <taxon>Fungi</taxon>
        <taxon>Fungi incertae sedis</taxon>
        <taxon>Mucoromycota</taxon>
        <taxon>Mucoromycotina</taxon>
        <taxon>Mucoromycetes</taxon>
        <taxon>Mucorales</taxon>
        <taxon>Lichtheimiaceae</taxon>
        <taxon>Circinella</taxon>
    </lineage>
</organism>
<name>A0A8H7RRC8_9FUNG</name>
<feature type="compositionally biased region" description="Low complexity" evidence="1">
    <location>
        <begin position="126"/>
        <end position="148"/>
    </location>
</feature>
<dbReference type="EMBL" id="JAEPRB010000412">
    <property type="protein sequence ID" value="KAG2216389.1"/>
    <property type="molecule type" value="Genomic_DNA"/>
</dbReference>
<dbReference type="OrthoDB" id="10501173at2759"/>
<feature type="compositionally biased region" description="Gly residues" evidence="1">
    <location>
        <begin position="54"/>
        <end position="67"/>
    </location>
</feature>
<evidence type="ECO:0000256" key="2">
    <source>
        <dbReference type="SAM" id="SignalP"/>
    </source>
</evidence>
<accession>A0A8H7RRC8</accession>
<feature type="region of interest" description="Disordered" evidence="1">
    <location>
        <begin position="195"/>
        <end position="217"/>
    </location>
</feature>
<gene>
    <name evidence="3" type="ORF">INT45_004807</name>
</gene>
<feature type="region of interest" description="Disordered" evidence="1">
    <location>
        <begin position="54"/>
        <end position="152"/>
    </location>
</feature>
<comment type="caution">
    <text evidence="3">The sequence shown here is derived from an EMBL/GenBank/DDBJ whole genome shotgun (WGS) entry which is preliminary data.</text>
</comment>
<proteinExistence type="predicted"/>
<dbReference type="Proteomes" id="UP000646827">
    <property type="component" value="Unassembled WGS sequence"/>
</dbReference>
<reference evidence="3 4" key="1">
    <citation type="submission" date="2020-12" db="EMBL/GenBank/DDBJ databases">
        <title>Metabolic potential, ecology and presence of endohyphal bacteria is reflected in genomic diversity of Mucoromycotina.</title>
        <authorList>
            <person name="Muszewska A."/>
            <person name="Okrasinska A."/>
            <person name="Steczkiewicz K."/>
            <person name="Drgas O."/>
            <person name="Orlowska M."/>
            <person name="Perlinska-Lenart U."/>
            <person name="Aleksandrzak-Piekarczyk T."/>
            <person name="Szatraj K."/>
            <person name="Zielenkiewicz U."/>
            <person name="Pilsyk S."/>
            <person name="Malc E."/>
            <person name="Mieczkowski P."/>
            <person name="Kruszewska J.S."/>
            <person name="Biernat P."/>
            <person name="Pawlowska J."/>
        </authorList>
    </citation>
    <scope>NUCLEOTIDE SEQUENCE [LARGE SCALE GENOMIC DNA]</scope>
    <source>
        <strain evidence="3 4">CBS 142.35</strain>
    </source>
</reference>
<feature type="chain" id="PRO_5034017638" evidence="2">
    <location>
        <begin position="21"/>
        <end position="217"/>
    </location>
</feature>
<protein>
    <submittedName>
        <fullName evidence="3">Uncharacterized protein</fullName>
    </submittedName>
</protein>
<keyword evidence="2" id="KW-0732">Signal</keyword>
<sequence>MRFSVISVAAAVCLIAGIQAAPTPQGGAPGLPAANVGTAVTGLKAKVEEITSGGTGGGAGAGGGAGSATGTTASSSGGSSSLDGPSVAGNVAGAVPGLKTIFTGPGRKRSEQAGVTGAESSTDTSTGAGTNTQADAATQAGQGTDTGASTKGGNVVEKAVGTVQKVAANPNNAASASNVVAPAKDAVQKTAGKLTGSGAQTGLAGGAVSKLSGTGLT</sequence>